<evidence type="ECO:0008006" key="3">
    <source>
        <dbReference type="Google" id="ProtNLM"/>
    </source>
</evidence>
<dbReference type="RefSeq" id="WP_155547799.1">
    <property type="nucleotide sequence ID" value="NZ_CABVGP010000003.1"/>
</dbReference>
<proteinExistence type="predicted"/>
<reference evidence="1 2" key="1">
    <citation type="submission" date="2019-09" db="EMBL/GenBank/DDBJ databases">
        <authorList>
            <person name="Leyn A S."/>
        </authorList>
    </citation>
    <scope>NUCLEOTIDE SEQUENCE [LARGE SCALE GENOMIC DNA]</scope>
    <source>
        <strain evidence="1">AA231_1</strain>
    </source>
</reference>
<gene>
    <name evidence="1" type="ORF">AA23TX_07784</name>
</gene>
<protein>
    <recommendedName>
        <fullName evidence="3">Abi-like protein</fullName>
    </recommendedName>
</protein>
<dbReference type="AlphaFoldDB" id="A0A6I8M1W7"/>
<name>A0A6I8M1W7_9PSEU</name>
<evidence type="ECO:0000313" key="1">
    <source>
        <dbReference type="EMBL" id="VVJ22871.1"/>
    </source>
</evidence>
<dbReference type="Proteomes" id="UP000399805">
    <property type="component" value="Unassembled WGS sequence"/>
</dbReference>
<accession>A0A6I8M1W7</accession>
<keyword evidence="2" id="KW-1185">Reference proteome</keyword>
<evidence type="ECO:0000313" key="2">
    <source>
        <dbReference type="Proteomes" id="UP000399805"/>
    </source>
</evidence>
<dbReference type="EMBL" id="CABVGP010000003">
    <property type="protein sequence ID" value="VVJ22871.1"/>
    <property type="molecule type" value="Genomic_DNA"/>
</dbReference>
<sequence length="214" mass="24335">MGIEPDWVRDALSSSRFAPYLAKVDGDMTAAIELYWWNVDISAAFYMPLHCLEVALRNAIHQRLVAAFGQDDWWRVAPLQKKGPYLVADARRKLADRGRPATADNVVAELSLGFWVSLVSRNYDRDLWVPHLYKAFPHYGGSRGDLHDGLNTVLLFRNRIMHHEPIHHRHLEADHRTICRLLGYLSAGMIGQLASYDRVEQVLKLRPGGRGGGR</sequence>
<organism evidence="1 2">
    <name type="scientific">Amycolatopsis camponoti</name>
    <dbReference type="NCBI Taxonomy" id="2606593"/>
    <lineage>
        <taxon>Bacteria</taxon>
        <taxon>Bacillati</taxon>
        <taxon>Actinomycetota</taxon>
        <taxon>Actinomycetes</taxon>
        <taxon>Pseudonocardiales</taxon>
        <taxon>Pseudonocardiaceae</taxon>
        <taxon>Amycolatopsis</taxon>
    </lineage>
</organism>